<proteinExistence type="predicted"/>
<reference evidence="3" key="1">
    <citation type="submission" date="2020-05" db="EMBL/GenBank/DDBJ databases">
        <authorList>
            <person name="Chiriac C."/>
            <person name="Salcher M."/>
            <person name="Ghai R."/>
            <person name="Kavagutti S V."/>
        </authorList>
    </citation>
    <scope>NUCLEOTIDE SEQUENCE</scope>
</reference>
<name>A0A6J5RZU7_9CAUD</name>
<evidence type="ECO:0000313" key="4">
    <source>
        <dbReference type="EMBL" id="CAB5207083.1"/>
    </source>
</evidence>
<gene>
    <name evidence="3" type="ORF">UFOVP1363_40</name>
    <name evidence="4" type="ORF">UFOVP179_14</name>
    <name evidence="2" type="ORF">UFOVP260_5</name>
    <name evidence="1" type="ORF">UFOVP85_57</name>
</gene>
<dbReference type="EMBL" id="LR797327">
    <property type="protein sequence ID" value="CAB4202875.1"/>
    <property type="molecule type" value="Genomic_DNA"/>
</dbReference>
<accession>A0A6J5RZU7</accession>
<sequence>MKDINKMRLGVLRELKNVHKFFDNMERSVKTRNPEAIQKAYIFLVHMVREMNEGILNPDNIALDVAIGQALHDDKEDNEDNS</sequence>
<dbReference type="EMBL" id="LR796198">
    <property type="protein sequence ID" value="CAB4127210.1"/>
    <property type="molecule type" value="Genomic_DNA"/>
</dbReference>
<evidence type="ECO:0000313" key="2">
    <source>
        <dbReference type="EMBL" id="CAB4132314.1"/>
    </source>
</evidence>
<dbReference type="EMBL" id="LR796260">
    <property type="protein sequence ID" value="CAB4132314.1"/>
    <property type="molecule type" value="Genomic_DNA"/>
</dbReference>
<evidence type="ECO:0000313" key="3">
    <source>
        <dbReference type="EMBL" id="CAB4202875.1"/>
    </source>
</evidence>
<organism evidence="3">
    <name type="scientific">uncultured Caudovirales phage</name>
    <dbReference type="NCBI Taxonomy" id="2100421"/>
    <lineage>
        <taxon>Viruses</taxon>
        <taxon>Duplodnaviria</taxon>
        <taxon>Heunggongvirae</taxon>
        <taxon>Uroviricota</taxon>
        <taxon>Caudoviricetes</taxon>
        <taxon>Peduoviridae</taxon>
        <taxon>Maltschvirus</taxon>
        <taxon>Maltschvirus maltsch</taxon>
    </lineage>
</organism>
<protein>
    <submittedName>
        <fullName evidence="3">Uncharacterized protein</fullName>
    </submittedName>
</protein>
<evidence type="ECO:0000313" key="1">
    <source>
        <dbReference type="EMBL" id="CAB4127210.1"/>
    </source>
</evidence>
<dbReference type="EMBL" id="LR798228">
    <property type="protein sequence ID" value="CAB5207083.1"/>
    <property type="molecule type" value="Genomic_DNA"/>
</dbReference>